<dbReference type="STRING" id="573065.Astex_2999"/>
<dbReference type="HOGENOM" id="CLU_1313319_0_0_5"/>
<evidence type="ECO:0000313" key="2">
    <source>
        <dbReference type="Proteomes" id="UP000001492"/>
    </source>
</evidence>
<dbReference type="Proteomes" id="UP000001492">
    <property type="component" value="Chromosome 2"/>
</dbReference>
<evidence type="ECO:0000313" key="1">
    <source>
        <dbReference type="EMBL" id="ADU14635.1"/>
    </source>
</evidence>
<reference evidence="2" key="1">
    <citation type="submission" date="2010-12" db="EMBL/GenBank/DDBJ databases">
        <title>Complete sequence of chromosome 2 of Asticcacaulis excentricus CB 48.</title>
        <authorList>
            <consortium name="US DOE Joint Genome Institute"/>
            <person name="Lucas S."/>
            <person name="Copeland A."/>
            <person name="Lapidus A."/>
            <person name="Cheng J.-F."/>
            <person name="Bruce D."/>
            <person name="Goodwin L."/>
            <person name="Pitluck S."/>
            <person name="Teshima H."/>
            <person name="Davenport K."/>
            <person name="Detter J.C."/>
            <person name="Han C."/>
            <person name="Tapia R."/>
            <person name="Land M."/>
            <person name="Hauser L."/>
            <person name="Jeffries C."/>
            <person name="Kyrpides N."/>
            <person name="Ivanova N."/>
            <person name="Ovchinnikova G."/>
            <person name="Brun Y.V."/>
            <person name="Woyke T."/>
        </authorList>
    </citation>
    <scope>NUCLEOTIDE SEQUENCE [LARGE SCALE GENOMIC DNA]</scope>
    <source>
        <strain evidence="2">ATCC 15261 / DSM 4724 / KCTC 12464 / NCIMB 9791 / VKM B-1370 / CB 48</strain>
    </source>
</reference>
<keyword evidence="2" id="KW-1185">Reference proteome</keyword>
<dbReference type="RefSeq" id="WP_013480459.1">
    <property type="nucleotide sequence ID" value="NC_014817.1"/>
</dbReference>
<dbReference type="KEGG" id="aex:Astex_2999"/>
<organism evidence="1 2">
    <name type="scientific">Asticcacaulis excentricus (strain ATCC 15261 / DSM 4724 / KCTC 12464 / NCIMB 9791 / VKM B-1370 / CB 48)</name>
    <dbReference type="NCBI Taxonomy" id="573065"/>
    <lineage>
        <taxon>Bacteria</taxon>
        <taxon>Pseudomonadati</taxon>
        <taxon>Pseudomonadota</taxon>
        <taxon>Alphaproteobacteria</taxon>
        <taxon>Caulobacterales</taxon>
        <taxon>Caulobacteraceae</taxon>
        <taxon>Asticcacaulis</taxon>
    </lineage>
</organism>
<accession>E8RT14</accession>
<name>E8RT14_ASTEC</name>
<proteinExistence type="predicted"/>
<protein>
    <submittedName>
        <fullName evidence="1">Uncharacterized protein</fullName>
    </submittedName>
</protein>
<dbReference type="AlphaFoldDB" id="E8RT14"/>
<dbReference type="EMBL" id="CP002396">
    <property type="protein sequence ID" value="ADU14635.1"/>
    <property type="molecule type" value="Genomic_DNA"/>
</dbReference>
<dbReference type="OrthoDB" id="7172107at2"/>
<gene>
    <name evidence="1" type="ordered locus">Astex_2999</name>
</gene>
<sequence>MDVHAENKAELRALLAERRAILRDFADTVLGHVTSLSKPETALEAERTARAVMAVDSMLCQLFAPPPEPKSLKATARNLASDDAEEAKPQRYGLRSYTIDEEAAQKLALERAEAELNRQGHYETRRGEMFDKLVTIAKGMHLALWRDEGYVEADVTKLMNLWGEYYQRILSETGQPPDAELRRHPAIFAPDYHRAHLERLEKGERAAPD</sequence>